<comment type="caution">
    <text evidence="1">The sequence shown here is derived from an EMBL/GenBank/DDBJ whole genome shotgun (WGS) entry which is preliminary data.</text>
</comment>
<evidence type="ECO:0008006" key="3">
    <source>
        <dbReference type="Google" id="ProtNLM"/>
    </source>
</evidence>
<sequence>MPLPLGVLPVAVRVLQGLMELAVPQHLEGHNLETPASKLYSCIVRFKVVVEAGGFLPSCILCRKLKNLLHADPPLPCIYM</sequence>
<protein>
    <recommendedName>
        <fullName evidence="3">Secreted protein</fullName>
    </recommendedName>
</protein>
<name>A0ABN9AU13_9NEOB</name>
<evidence type="ECO:0000313" key="2">
    <source>
        <dbReference type="Proteomes" id="UP001162483"/>
    </source>
</evidence>
<evidence type="ECO:0000313" key="1">
    <source>
        <dbReference type="EMBL" id="CAI9538026.1"/>
    </source>
</evidence>
<accession>A0ABN9AU13</accession>
<dbReference type="Proteomes" id="UP001162483">
    <property type="component" value="Unassembled WGS sequence"/>
</dbReference>
<organism evidence="1 2">
    <name type="scientific">Staurois parvus</name>
    <dbReference type="NCBI Taxonomy" id="386267"/>
    <lineage>
        <taxon>Eukaryota</taxon>
        <taxon>Metazoa</taxon>
        <taxon>Chordata</taxon>
        <taxon>Craniata</taxon>
        <taxon>Vertebrata</taxon>
        <taxon>Euteleostomi</taxon>
        <taxon>Amphibia</taxon>
        <taxon>Batrachia</taxon>
        <taxon>Anura</taxon>
        <taxon>Neobatrachia</taxon>
        <taxon>Ranoidea</taxon>
        <taxon>Ranidae</taxon>
        <taxon>Staurois</taxon>
    </lineage>
</organism>
<feature type="non-terminal residue" evidence="1">
    <location>
        <position position="80"/>
    </location>
</feature>
<dbReference type="EMBL" id="CATNWA010000755">
    <property type="protein sequence ID" value="CAI9538026.1"/>
    <property type="molecule type" value="Genomic_DNA"/>
</dbReference>
<proteinExistence type="predicted"/>
<reference evidence="1" key="1">
    <citation type="submission" date="2023-05" db="EMBL/GenBank/DDBJ databases">
        <authorList>
            <person name="Stuckert A."/>
        </authorList>
    </citation>
    <scope>NUCLEOTIDE SEQUENCE</scope>
</reference>
<keyword evidence="2" id="KW-1185">Reference proteome</keyword>
<gene>
    <name evidence="1" type="ORF">SPARVUS_LOCUS1332643</name>
</gene>